<dbReference type="Gene3D" id="3.40.630.30">
    <property type="match status" value="1"/>
</dbReference>
<feature type="domain" description="N-acetyltransferase" evidence="1">
    <location>
        <begin position="246"/>
        <end position="375"/>
    </location>
</feature>
<dbReference type="InterPro" id="IPR000182">
    <property type="entry name" value="GNAT_dom"/>
</dbReference>
<dbReference type="SUPFAM" id="SSF55729">
    <property type="entry name" value="Acyl-CoA N-acyltransferases (Nat)"/>
    <property type="match status" value="1"/>
</dbReference>
<dbReference type="EMBL" id="SMNA01000006">
    <property type="protein sequence ID" value="TDE92533.1"/>
    <property type="molecule type" value="Genomic_DNA"/>
</dbReference>
<gene>
    <name evidence="2" type="ORF">EXU48_13365</name>
</gene>
<accession>A0ABY2E1N8</accession>
<dbReference type="Proteomes" id="UP000504882">
    <property type="component" value="Unassembled WGS sequence"/>
</dbReference>
<comment type="caution">
    <text evidence="2">The sequence shown here is derived from an EMBL/GenBank/DDBJ whole genome shotgun (WGS) entry which is preliminary data.</text>
</comment>
<evidence type="ECO:0000259" key="1">
    <source>
        <dbReference type="PROSITE" id="PS51186"/>
    </source>
</evidence>
<dbReference type="InterPro" id="IPR016181">
    <property type="entry name" value="Acyl_CoA_acyltransferase"/>
</dbReference>
<sequence>MTRQVRAAVGLAVDPVPPQGGHLAEFVRASRPHLDLMCGFGHAHHRRRPTRGTRLCRRARRPYSRALTRRAPVRSSEEVTHREESDVSVRELRATGQRAQELATCLLQRARRADPTAGLWEAADVQWWWRSPRSSDDVERVFWFDDDGPLAGVLLSSWAGGRTWQCDPVVVPGTTGPSPEFVWDRALDHAATHGSNGFVVPVRDDDATFVALANRSALTPGDHDRTAWMAPVDRPAVPRPAEGFVLTDRTQRPEAPHPMRERNGDDVADRLGQCSLYDPELDLAVESTGGQLAGYALFWFDPVTLVGLVEPVRIEDEFQRRGLARAMVSAGVDRLVARGAERIKVSYETEAAGSLYLGVGFEQESTATWYRSPDE</sequence>
<keyword evidence="3" id="KW-1185">Reference proteome</keyword>
<reference evidence="2 3" key="1">
    <citation type="submission" date="2019-03" db="EMBL/GenBank/DDBJ databases">
        <title>Genomic features of bacteria from cold environments.</title>
        <authorList>
            <person name="Shen L."/>
        </authorList>
    </citation>
    <scope>NUCLEOTIDE SEQUENCE [LARGE SCALE GENOMIC DNA]</scope>
    <source>
        <strain evidence="3">T3246-1</strain>
    </source>
</reference>
<evidence type="ECO:0000313" key="3">
    <source>
        <dbReference type="Proteomes" id="UP000504882"/>
    </source>
</evidence>
<dbReference type="Pfam" id="PF00583">
    <property type="entry name" value="Acetyltransf_1"/>
    <property type="match status" value="1"/>
</dbReference>
<dbReference type="CDD" id="cd04301">
    <property type="entry name" value="NAT_SF"/>
    <property type="match status" value="1"/>
</dbReference>
<protein>
    <submittedName>
        <fullName evidence="2">GNAT family N-acetyltransferase</fullName>
    </submittedName>
</protein>
<evidence type="ECO:0000313" key="2">
    <source>
        <dbReference type="EMBL" id="TDE92533.1"/>
    </source>
</evidence>
<organism evidence="2 3">
    <name type="scientific">Occultella glacieicola</name>
    <dbReference type="NCBI Taxonomy" id="2518684"/>
    <lineage>
        <taxon>Bacteria</taxon>
        <taxon>Bacillati</taxon>
        <taxon>Actinomycetota</taxon>
        <taxon>Actinomycetes</taxon>
        <taxon>Micrococcales</taxon>
        <taxon>Ruaniaceae</taxon>
        <taxon>Occultella</taxon>
    </lineage>
</organism>
<proteinExistence type="predicted"/>
<dbReference type="PROSITE" id="PS51186">
    <property type="entry name" value="GNAT"/>
    <property type="match status" value="1"/>
</dbReference>
<name>A0ABY2E1N8_9MICO</name>